<dbReference type="GO" id="GO:0016887">
    <property type="term" value="F:ATP hydrolysis activity"/>
    <property type="evidence" value="ECO:0007669"/>
    <property type="project" value="InterPro"/>
</dbReference>
<feature type="coiled-coil region" evidence="1">
    <location>
        <begin position="208"/>
        <end position="236"/>
    </location>
</feature>
<dbReference type="Pfam" id="PF13476">
    <property type="entry name" value="AAA_23"/>
    <property type="match status" value="1"/>
</dbReference>
<evidence type="ECO:0000256" key="1">
    <source>
        <dbReference type="SAM" id="Coils"/>
    </source>
</evidence>
<feature type="domain" description="Rad50/SbcC-type AAA" evidence="2">
    <location>
        <begin position="5"/>
        <end position="257"/>
    </location>
</feature>
<comment type="caution">
    <text evidence="3">The sequence shown here is derived from an EMBL/GenBank/DDBJ whole genome shotgun (WGS) entry which is preliminary data.</text>
</comment>
<dbReference type="OrthoDB" id="9795626at2"/>
<dbReference type="SUPFAM" id="SSF52540">
    <property type="entry name" value="P-loop containing nucleoside triphosphate hydrolases"/>
    <property type="match status" value="2"/>
</dbReference>
<dbReference type="AlphaFoldDB" id="A0A167FT32"/>
<dbReference type="InterPro" id="IPR017599">
    <property type="entry name" value="DNA_S_DndD"/>
</dbReference>
<dbReference type="InterPro" id="IPR027417">
    <property type="entry name" value="P-loop_NTPase"/>
</dbReference>
<reference evidence="3 4" key="1">
    <citation type="submission" date="2013-07" db="EMBL/GenBank/DDBJ databases">
        <title>Comparative Genomic and Metabolomic Analysis of Twelve Strains of Pseudoalteromonas luteoviolacea.</title>
        <authorList>
            <person name="Vynne N.G."/>
            <person name="Mansson M."/>
            <person name="Gram L."/>
        </authorList>
    </citation>
    <scope>NUCLEOTIDE SEQUENCE [LARGE SCALE GENOMIC DNA]</scope>
    <source>
        <strain evidence="3 4">H33</strain>
    </source>
</reference>
<evidence type="ECO:0000313" key="3">
    <source>
        <dbReference type="EMBL" id="KZN52949.1"/>
    </source>
</evidence>
<dbReference type="GO" id="GO:0006302">
    <property type="term" value="P:double-strand break repair"/>
    <property type="evidence" value="ECO:0007669"/>
    <property type="project" value="InterPro"/>
</dbReference>
<dbReference type="PATRIC" id="fig|1365251.3.peg.765"/>
<organism evidence="3 4">
    <name type="scientific">Pseudoalteromonas luteoviolacea H33</name>
    <dbReference type="NCBI Taxonomy" id="1365251"/>
    <lineage>
        <taxon>Bacteria</taxon>
        <taxon>Pseudomonadati</taxon>
        <taxon>Pseudomonadota</taxon>
        <taxon>Gammaproteobacteria</taxon>
        <taxon>Alteromonadales</taxon>
        <taxon>Pseudoalteromonadaceae</taxon>
        <taxon>Pseudoalteromonas</taxon>
    </lineage>
</organism>
<keyword evidence="1" id="KW-0175">Coiled coil</keyword>
<dbReference type="Proteomes" id="UP000076503">
    <property type="component" value="Unassembled WGS sequence"/>
</dbReference>
<protein>
    <recommendedName>
        <fullName evidence="2">Rad50/SbcC-type AAA domain-containing protein</fullName>
    </recommendedName>
</protein>
<feature type="coiled-coil region" evidence="1">
    <location>
        <begin position="445"/>
        <end position="479"/>
    </location>
</feature>
<dbReference type="PANTHER" id="PTHR32114">
    <property type="entry name" value="ABC TRANSPORTER ABCH.3"/>
    <property type="match status" value="1"/>
</dbReference>
<dbReference type="Gene3D" id="3.40.50.300">
    <property type="entry name" value="P-loop containing nucleotide triphosphate hydrolases"/>
    <property type="match status" value="2"/>
</dbReference>
<gene>
    <name evidence="3" type="ORF">N476_09195</name>
</gene>
<name>A0A167FT32_9GAMM</name>
<evidence type="ECO:0000259" key="2">
    <source>
        <dbReference type="Pfam" id="PF13476"/>
    </source>
</evidence>
<dbReference type="EMBL" id="AUXZ01000057">
    <property type="protein sequence ID" value="KZN52949.1"/>
    <property type="molecule type" value="Genomic_DNA"/>
</dbReference>
<accession>A0A167FT32</accession>
<dbReference type="RefSeq" id="WP_063360445.1">
    <property type="nucleotide sequence ID" value="NZ_AUXZ01000057.1"/>
</dbReference>
<dbReference type="PANTHER" id="PTHR32114:SF2">
    <property type="entry name" value="ABC TRANSPORTER ABCH.3"/>
    <property type="match status" value="1"/>
</dbReference>
<sequence>MIFQSLTLHNFRVFNQTTHIDLTPKKDEFNEKPIILFGGLNGAGKTSILTAIRLALLGRRAIGNAVHKKDYAAFLSEQINKKALKDNNQSQAKVTLEFTHTHLGQHNAYIIERTWTSNGDEVVTLSENGKQDQTLNSEQVQSFLHELVPPGIGDLFFFDGEKIAELAEDDTGTYLKEAVQKLLGLDVINRLGDDLDIYIKQITKDKASASTVRKIAELEEEKKQLLKQANAERELEACIQSELAGINKQIELIEHKIESRGGAWAKTKSQEKARADELLKQQTKLNTSILNELSSEFPMALAPTAMQGLIKVLENEQQIKAKRAFNEQLSQNMQGLETALSNQFASSASDIYKEVNKYFAKLNSAVVLEVLKLDISDSDFAVMKAQLDNANNAKQTIAELAESLGATTTEYENLSLNIQRAPDEEELSALYTSLRELDAQKSALKTKYTNQLLKAKKLVEKALENAKRLEKLYVSQKTESSVNKAVKRVDATNAALTEFSNELTQLRVKQLEELFAKSYRKLARKEDLKLSAKIDTTTFDVNLVDQDGITINRKSMSAGEKQIFAFAILEALGKLSGKVLPVVVDTPLGRLDSKHRNKLIKHYFPEAGEQVILLSTDTEVDQDYFDIMANKVSHAFEIEFDQATKCSTLSEGYFWASKIKEAV</sequence>
<dbReference type="InterPro" id="IPR038729">
    <property type="entry name" value="Rad50/SbcC_AAA"/>
</dbReference>
<dbReference type="NCBIfam" id="TIGR03185">
    <property type="entry name" value="DNA_S_dndD"/>
    <property type="match status" value="1"/>
</dbReference>
<proteinExistence type="predicted"/>
<evidence type="ECO:0000313" key="4">
    <source>
        <dbReference type="Proteomes" id="UP000076503"/>
    </source>
</evidence>